<feature type="transmembrane region" description="Helical" evidence="1">
    <location>
        <begin position="416"/>
        <end position="437"/>
    </location>
</feature>
<evidence type="ECO:0000256" key="1">
    <source>
        <dbReference type="SAM" id="Phobius"/>
    </source>
</evidence>
<dbReference type="SUPFAM" id="SSF50978">
    <property type="entry name" value="WD40 repeat-like"/>
    <property type="match status" value="1"/>
</dbReference>
<name>A0ABM1IMT6_POLDO</name>
<dbReference type="SMART" id="SM00320">
    <property type="entry name" value="WD40"/>
    <property type="match status" value="5"/>
</dbReference>
<reference evidence="3" key="1">
    <citation type="submission" date="2025-08" db="UniProtKB">
        <authorList>
            <consortium name="RefSeq"/>
        </authorList>
    </citation>
    <scope>IDENTIFICATION</scope>
    <source>
        <tissue evidence="3">Whole body</tissue>
    </source>
</reference>
<keyword evidence="1" id="KW-0812">Transmembrane</keyword>
<keyword evidence="1" id="KW-1133">Transmembrane helix</keyword>
<accession>A0ABM1IMT6</accession>
<dbReference type="PANTHER" id="PTHR16038">
    <property type="entry name" value="NOP SEVEN ASSOCIATED PROTEIN 1"/>
    <property type="match status" value="1"/>
</dbReference>
<dbReference type="Proteomes" id="UP000694924">
    <property type="component" value="Unplaced"/>
</dbReference>
<dbReference type="GeneID" id="107069075"/>
<evidence type="ECO:0000313" key="3">
    <source>
        <dbReference type="RefSeq" id="XP_015181523.1"/>
    </source>
</evidence>
<dbReference type="InterPro" id="IPR015943">
    <property type="entry name" value="WD40/YVTN_repeat-like_dom_sf"/>
</dbReference>
<sequence length="438" mass="49584">MNYKDDFDVFVGGKSGVFKGIKIGQKECVQKNLKSFVSIGYNDEITTANWGDDEERDILIAYGTKETRSVSIYDTENMSFKSTFVCDVGKGSINSISNYNGSILTAVHSGEIKIWNFNDQDKVILNAGDNLHRMRHSNINKKIIATGGKENGLKLFDLEKQKQFFYEKNMPHDFLNLRVPIWISDIAFLHDSHRVVTVSRFGHVRLYDPDAQRRPVLNLEIKDEPLTAVTVPYKEMQVMVGSGKGMMKLIDLRKPGKILHTYKGLVGSITGLASSKAGPYVVSTSMDRYLRVHHIDTRQMLKKVYLTSKLTCLVLRSAFSPETQIDNSNKVQNNNGINNNDNEVIDLDNKSEDLNGDEEYDALFNKMEVITSKQNKTTNLCYKGKKRTKSASSINHPVSNFLLLYIEGIHGVAHPLYVVLICLLFIQMFLKILTYLIC</sequence>
<dbReference type="InterPro" id="IPR001680">
    <property type="entry name" value="WD40_rpt"/>
</dbReference>
<evidence type="ECO:0000313" key="2">
    <source>
        <dbReference type="Proteomes" id="UP000694924"/>
    </source>
</evidence>
<protein>
    <submittedName>
        <fullName evidence="3">WD repeat-containing protein 74 isoform X1</fullName>
    </submittedName>
</protein>
<dbReference type="InterPro" id="IPR036322">
    <property type="entry name" value="WD40_repeat_dom_sf"/>
</dbReference>
<dbReference type="PANTHER" id="PTHR16038:SF4">
    <property type="entry name" value="WD REPEAT-CONTAINING PROTEIN 74"/>
    <property type="match status" value="1"/>
</dbReference>
<dbReference type="RefSeq" id="XP_015181523.1">
    <property type="nucleotide sequence ID" value="XM_015326037.1"/>
</dbReference>
<dbReference type="Gene3D" id="2.130.10.10">
    <property type="entry name" value="YVTN repeat-like/Quinoprotein amine dehydrogenase"/>
    <property type="match status" value="2"/>
</dbReference>
<dbReference type="InterPro" id="IPR037379">
    <property type="entry name" value="WDR74/Nsa1"/>
</dbReference>
<keyword evidence="1" id="KW-0472">Membrane</keyword>
<proteinExistence type="predicted"/>
<organism evidence="2 3">
    <name type="scientific">Polistes dominula</name>
    <name type="common">European paper wasp</name>
    <name type="synonym">Vespa dominula</name>
    <dbReference type="NCBI Taxonomy" id="743375"/>
    <lineage>
        <taxon>Eukaryota</taxon>
        <taxon>Metazoa</taxon>
        <taxon>Ecdysozoa</taxon>
        <taxon>Arthropoda</taxon>
        <taxon>Hexapoda</taxon>
        <taxon>Insecta</taxon>
        <taxon>Pterygota</taxon>
        <taxon>Neoptera</taxon>
        <taxon>Endopterygota</taxon>
        <taxon>Hymenoptera</taxon>
        <taxon>Apocrita</taxon>
        <taxon>Aculeata</taxon>
        <taxon>Vespoidea</taxon>
        <taxon>Vespidae</taxon>
        <taxon>Polistinae</taxon>
        <taxon>Polistini</taxon>
        <taxon>Polistes</taxon>
    </lineage>
</organism>
<keyword evidence="2" id="KW-1185">Reference proteome</keyword>
<gene>
    <name evidence="3" type="primary">LOC107069075</name>
</gene>
<dbReference type="Pfam" id="PF00400">
    <property type="entry name" value="WD40"/>
    <property type="match status" value="1"/>
</dbReference>